<sequence length="559" mass="60723">MTSQLLHTLKSVISPYFTMANPEARLSKAMHVIAALAETCPATSRELFLAGAELLKAASADHGWNVIGPCFQHGVDRTDTVRELARSHLAALPGGLRHVLAVCNIRVFDELNEKVFGALSQDVRDEIVRRWSEPNASSLYVTKDGLFAVDLPGTDFRCALTAKGLSQNGLRLTQLEATRLLLAQVDGDFASGPVRTVLPAMAVLHPGVVYTLLGAVIGPDGSLPPELDRDEIHALAAAAHDRLKGEDGTVELREPFARFFRWMGDEKRAAQAHALTAKVRSMHAEQGGALAVDPNLSGHDRADEVLRINHTRAAIERQLAAFHYDRAIEPRLAATELLASASSFSSAGERPLAAAMYAAAAEKLASCGAFFEVRSTLKDAAGAYGADSEALSRICTRCADAFGQRGLHYAAAKTHALAAEFLRERIERHTDIDVAAAVACYERHFVRAQSDLPARIRSAIAARLDALSSPDGLKVIGAVIRFDARQDPILFEVFDPQADTEWLLWHMGEQGDGTGVYHLVIDETREQLCRTGSRHPYFDRAVTLNDFVDDDAALALLSR</sequence>
<gene>
    <name evidence="1" type="ORF">UC34_14000</name>
</gene>
<evidence type="ECO:0000313" key="2">
    <source>
        <dbReference type="Proteomes" id="UP000035085"/>
    </source>
</evidence>
<accession>A0ABN4FQ34</accession>
<protein>
    <submittedName>
        <fullName evidence="1">Uncharacterized protein</fullName>
    </submittedName>
</protein>
<proteinExistence type="predicted"/>
<dbReference type="Proteomes" id="UP000035085">
    <property type="component" value="Chromosome"/>
</dbReference>
<evidence type="ECO:0000313" key="1">
    <source>
        <dbReference type="EMBL" id="AJP57793.1"/>
    </source>
</evidence>
<organism evidence="1 2">
    <name type="scientific">Pandoraea vervacti</name>
    <dbReference type="NCBI Taxonomy" id="656178"/>
    <lineage>
        <taxon>Bacteria</taxon>
        <taxon>Pseudomonadati</taxon>
        <taxon>Pseudomonadota</taxon>
        <taxon>Betaproteobacteria</taxon>
        <taxon>Burkholderiales</taxon>
        <taxon>Burkholderiaceae</taxon>
        <taxon>Pandoraea</taxon>
    </lineage>
</organism>
<reference evidence="2" key="1">
    <citation type="submission" date="2015-02" db="EMBL/GenBank/DDBJ databases">
        <title>Complete Genome Sequencing of Pandoraea vervacti NS15 sp. nov.</title>
        <authorList>
            <person name="Chan K.-G."/>
        </authorList>
    </citation>
    <scope>NUCLEOTIDE SEQUENCE [LARGE SCALE GENOMIC DNA]</scope>
    <source>
        <strain evidence="2">NS15</strain>
    </source>
</reference>
<name>A0ABN4FQ34_9BURK</name>
<keyword evidence="2" id="KW-1185">Reference proteome</keyword>
<dbReference type="EMBL" id="CP010897">
    <property type="protein sequence ID" value="AJP57793.1"/>
    <property type="molecule type" value="Genomic_DNA"/>
</dbReference>